<feature type="compositionally biased region" description="Polar residues" evidence="1">
    <location>
        <begin position="8"/>
        <end position="17"/>
    </location>
</feature>
<dbReference type="EMBL" id="KR029603">
    <property type="protein sequence ID" value="AKH48320.1"/>
    <property type="molecule type" value="Genomic_DNA"/>
</dbReference>
<reference evidence="2" key="2">
    <citation type="submission" date="2015-03" db="EMBL/GenBank/DDBJ databases">
        <authorList>
            <person name="Chow C.-E.T."/>
            <person name="Winget D.M."/>
            <person name="White R.A.III."/>
            <person name="Hallam S.J."/>
            <person name="Suttle C.A."/>
        </authorList>
    </citation>
    <scope>NUCLEOTIDE SEQUENCE</scope>
    <source>
        <strain evidence="2">Oxic1_8</strain>
    </source>
</reference>
<sequence length="73" mass="7737">MERCSLTGRRSQTTEVSSLDVFPLHAPRAKGPSPIEPGQVGNAPQDRIRSTAEIIEGLGINSGDPVFAPVRAP</sequence>
<proteinExistence type="predicted"/>
<protein>
    <submittedName>
        <fullName evidence="2">Uncharacterized protein</fullName>
    </submittedName>
</protein>
<organism evidence="2">
    <name type="scientific">uncultured marine virus</name>
    <dbReference type="NCBI Taxonomy" id="186617"/>
    <lineage>
        <taxon>Viruses</taxon>
        <taxon>environmental samples</taxon>
    </lineage>
</organism>
<reference evidence="2" key="1">
    <citation type="journal article" date="2015" name="Front. Microbiol.">
        <title>Combining genomic sequencing methods to explore viral diversity and reveal potential virus-host interactions.</title>
        <authorList>
            <person name="Chow C.E."/>
            <person name="Winget D.M."/>
            <person name="White R.A.III."/>
            <person name="Hallam S.J."/>
            <person name="Suttle C.A."/>
        </authorList>
    </citation>
    <scope>NUCLEOTIDE SEQUENCE</scope>
    <source>
        <strain evidence="2">Oxic1_8</strain>
    </source>
</reference>
<evidence type="ECO:0000256" key="1">
    <source>
        <dbReference type="SAM" id="MobiDB-lite"/>
    </source>
</evidence>
<feature type="region of interest" description="Disordered" evidence="1">
    <location>
        <begin position="1"/>
        <end position="44"/>
    </location>
</feature>
<evidence type="ECO:0000313" key="2">
    <source>
        <dbReference type="EMBL" id="AKH48320.1"/>
    </source>
</evidence>
<name>A0A0F7L8P2_9VIRU</name>
<accession>A0A0F7L8P2</accession>